<proteinExistence type="predicted"/>
<name>A0A149QRX2_9PROT</name>
<dbReference type="EMBL" id="LHZB01000118">
    <property type="protein sequence ID" value="KXV00021.1"/>
    <property type="molecule type" value="Genomic_DNA"/>
</dbReference>
<dbReference type="Proteomes" id="UP000075573">
    <property type="component" value="Unassembled WGS sequence"/>
</dbReference>
<protein>
    <submittedName>
        <fullName evidence="1">Uncharacterized protein</fullName>
    </submittedName>
</protein>
<comment type="caution">
    <text evidence="1">The sequence shown here is derived from an EMBL/GenBank/DDBJ whole genome shotgun (WGS) entry which is preliminary data.</text>
</comment>
<evidence type="ECO:0000313" key="1">
    <source>
        <dbReference type="EMBL" id="KXV00021.1"/>
    </source>
</evidence>
<evidence type="ECO:0000313" key="2">
    <source>
        <dbReference type="Proteomes" id="UP000075573"/>
    </source>
</evidence>
<sequence>MTTTHYGRRLILVETASDIIRGAVVPVSGNTGTGNTGTGITSSGKPRCTPACSSRSRSALHDLVASCSAGARSLDVDAFIEQAGRHLQGLSGGPGFLEVLSREMHAMSHHAPEADDFLQDGSYGPAGTMFR</sequence>
<organism evidence="1 2">
    <name type="scientific">Gluconobacter potus</name>
    <dbReference type="NCBI Taxonomy" id="2724927"/>
    <lineage>
        <taxon>Bacteria</taxon>
        <taxon>Pseudomonadati</taxon>
        <taxon>Pseudomonadota</taxon>
        <taxon>Alphaproteobacteria</taxon>
        <taxon>Acetobacterales</taxon>
        <taxon>Acetobacteraceae</taxon>
        <taxon>Gluconobacter</taxon>
    </lineage>
</organism>
<dbReference type="AlphaFoldDB" id="A0A149QRX2"/>
<accession>A0A149QRX2</accession>
<dbReference type="PATRIC" id="fig|442.7.peg.3290"/>
<reference evidence="1 2" key="1">
    <citation type="submission" date="2015-06" db="EMBL/GenBank/DDBJ databases">
        <title>Improved classification and identification of acetic acid bacteria using matrix-assisted laser desorption/ionization time-of-flight mass spectrometry; Gluconobacter nephelii and Gluconobacter uchimurae are later heterotypic synonyms of Gluconobacter japonicus and Gluconobacter oxydans, respectively.</title>
        <authorList>
            <person name="Li L."/>
            <person name="Cleenwerck I."/>
            <person name="De Vuyst L."/>
            <person name="Vandamme P."/>
        </authorList>
    </citation>
    <scope>NUCLEOTIDE SEQUENCE [LARGE SCALE GENOMIC DNA]</scope>
    <source>
        <strain evidence="1 2">LMG 1764</strain>
    </source>
</reference>
<gene>
    <name evidence="1" type="ORF">AD929_12350</name>
</gene>